<evidence type="ECO:0000256" key="1">
    <source>
        <dbReference type="SAM" id="Phobius"/>
    </source>
</evidence>
<name>A0A5B9FTD4_9FLAO</name>
<accession>A0A5B9FTD4</accession>
<feature type="transmembrane region" description="Helical" evidence="1">
    <location>
        <begin position="7"/>
        <end position="25"/>
    </location>
</feature>
<keyword evidence="1" id="KW-1133">Transmembrane helix</keyword>
<evidence type="ECO:0000313" key="3">
    <source>
        <dbReference type="Proteomes" id="UP000321222"/>
    </source>
</evidence>
<dbReference type="KEGG" id="fak:FUA48_11040"/>
<sequence>MNDVFMVFKWVLALFVIGLVGSVIFQLLLKIVFALIKFLVFTIGYLLNLSLMNPYIKQHLEVIGSNMDYEDYIKAVERDERKSGKSSGERIPREYEYTGLEKAEDDKKDKKKKKKNK</sequence>
<keyword evidence="1" id="KW-0472">Membrane</keyword>
<gene>
    <name evidence="2" type="ORF">FUA48_11040</name>
</gene>
<feature type="transmembrane region" description="Helical" evidence="1">
    <location>
        <begin position="31"/>
        <end position="51"/>
    </location>
</feature>
<dbReference type="RefSeq" id="WP_147583582.1">
    <property type="nucleotide sequence ID" value="NZ_CP042831.1"/>
</dbReference>
<reference evidence="2 3" key="1">
    <citation type="submission" date="2019-08" db="EMBL/GenBank/DDBJ databases">
        <title>Flavobacterium alkalisoli sp. nov., isolated from rhizosphere soil of Suaeda salsa.</title>
        <authorList>
            <person name="Sun J.-Q."/>
            <person name="Xu L."/>
        </authorList>
    </citation>
    <scope>NUCLEOTIDE SEQUENCE [LARGE SCALE GENOMIC DNA]</scope>
    <source>
        <strain evidence="2 3">XS-5</strain>
    </source>
</reference>
<protein>
    <submittedName>
        <fullName evidence="2">Uncharacterized protein</fullName>
    </submittedName>
</protein>
<organism evidence="2 3">
    <name type="scientific">Flavobacterium alkalisoli</name>
    <dbReference type="NCBI Taxonomy" id="2602769"/>
    <lineage>
        <taxon>Bacteria</taxon>
        <taxon>Pseudomonadati</taxon>
        <taxon>Bacteroidota</taxon>
        <taxon>Flavobacteriia</taxon>
        <taxon>Flavobacteriales</taxon>
        <taxon>Flavobacteriaceae</taxon>
        <taxon>Flavobacterium</taxon>
    </lineage>
</organism>
<keyword evidence="3" id="KW-1185">Reference proteome</keyword>
<dbReference type="Proteomes" id="UP000321222">
    <property type="component" value="Chromosome"/>
</dbReference>
<keyword evidence="1" id="KW-0812">Transmembrane</keyword>
<proteinExistence type="predicted"/>
<dbReference type="AlphaFoldDB" id="A0A5B9FTD4"/>
<dbReference type="EMBL" id="CP042831">
    <property type="protein sequence ID" value="QEE50094.1"/>
    <property type="molecule type" value="Genomic_DNA"/>
</dbReference>
<evidence type="ECO:0000313" key="2">
    <source>
        <dbReference type="EMBL" id="QEE50094.1"/>
    </source>
</evidence>